<evidence type="ECO:0008006" key="4">
    <source>
        <dbReference type="Google" id="ProtNLM"/>
    </source>
</evidence>
<feature type="transmembrane region" description="Helical" evidence="1">
    <location>
        <begin position="44"/>
        <end position="64"/>
    </location>
</feature>
<feature type="transmembrane region" description="Helical" evidence="1">
    <location>
        <begin position="218"/>
        <end position="236"/>
    </location>
</feature>
<evidence type="ECO:0000313" key="3">
    <source>
        <dbReference type="Proteomes" id="UP000076574"/>
    </source>
</evidence>
<feature type="transmembrane region" description="Helical" evidence="1">
    <location>
        <begin position="328"/>
        <end position="348"/>
    </location>
</feature>
<organism evidence="2 3">
    <name type="scientific">Tardiphaga robiniae</name>
    <dbReference type="NCBI Taxonomy" id="943830"/>
    <lineage>
        <taxon>Bacteria</taxon>
        <taxon>Pseudomonadati</taxon>
        <taxon>Pseudomonadota</taxon>
        <taxon>Alphaproteobacteria</taxon>
        <taxon>Hyphomicrobiales</taxon>
        <taxon>Nitrobacteraceae</taxon>
        <taxon>Tardiphaga</taxon>
    </lineage>
</organism>
<gene>
    <name evidence="2" type="ORF">A4A58_18120</name>
</gene>
<name>A0A161QXM8_9BRAD</name>
<keyword evidence="1" id="KW-0812">Transmembrane</keyword>
<evidence type="ECO:0000313" key="2">
    <source>
        <dbReference type="EMBL" id="KZD20651.1"/>
    </source>
</evidence>
<dbReference type="Proteomes" id="UP000076574">
    <property type="component" value="Unassembled WGS sequence"/>
</dbReference>
<feature type="transmembrane region" description="Helical" evidence="1">
    <location>
        <begin position="292"/>
        <end position="316"/>
    </location>
</feature>
<feature type="transmembrane region" description="Helical" evidence="1">
    <location>
        <begin position="192"/>
        <end position="211"/>
    </location>
</feature>
<keyword evidence="1" id="KW-1133">Transmembrane helix</keyword>
<comment type="caution">
    <text evidence="2">The sequence shown here is derived from an EMBL/GenBank/DDBJ whole genome shotgun (WGS) entry which is preliminary data.</text>
</comment>
<accession>A0A161QXM8</accession>
<feature type="transmembrane region" description="Helical" evidence="1">
    <location>
        <begin position="487"/>
        <end position="508"/>
    </location>
</feature>
<protein>
    <recommendedName>
        <fullName evidence="4">Glycosyltransferase RgtA/B/C/D-like domain-containing protein</fullName>
    </recommendedName>
</protein>
<evidence type="ECO:0000256" key="1">
    <source>
        <dbReference type="SAM" id="Phobius"/>
    </source>
</evidence>
<sequence>MSIVQFALTGRVVFVALVSCFAVGVPFVILATSYFRLKAGARDVWIYAPLAGAGLIVLISQNLVYLDVTIAISAVLIWLAAAAAWIYVLSRKTVRVMLFPLPHATLGLGLIVYFTHGVGLVQLGASSYFGYGWVDQFNYTSLAQFFGDFPFHSTAADQGFLQVAQYFKNDRIGQSVLHAFLMVSSGVDAQQSFGPTILLAPFLMFFSFLALASRFAAFSPVSCLAALAGALSPAIATIHLEGFLSQALSVPFILLWPVAVDRLIERPDWRSALIAGALLSVIAAVYTELMSIAIAIAIICAVVKGVLSLTFIRAWLPANFISAPTGSSRAILFMWIAAAVLIAFTVNFELLIRPGIFTRIASGSVFGEIYPWAYKPEGLVRLWLGNQVALPSKWIVQTIMWAMFLMIACNAIGLISYSFRSFSALTLALAMLMCVPLGPFILGKGSGYPYQFYKLLLIVWPLHVFWLVMGTKLFNEYHASLRHNASALGATMVVLCGYLVIGLTNASAKASTVASTHRGGAHLLMDPDFQSVRRYLEALHGRDVLVLWSDDDVGGGEFRTSWFNYFARDNRVRSLVPIVGSTRHKEQLTDADLVPISSAAIVSWKKIDGMEKRLIFANSLAFIYETNSQEDMKHILDQARITVSRTFVLSVDKEIDLANWYPLWVAGEPGNASLLTMKFGEFNEFRYDHWGYPAVRLKPEGNCRGKTINLKFELMLHDKRLRLTCNGNVVEVDIPLPSSRLRNSEGGRLGWNAGISSLEGKYPLAESFPGVIRDVSPN</sequence>
<dbReference type="AlphaFoldDB" id="A0A161QXM8"/>
<feature type="transmembrane region" description="Helical" evidence="1">
    <location>
        <begin position="394"/>
        <end position="415"/>
    </location>
</feature>
<feature type="transmembrane region" description="Helical" evidence="1">
    <location>
        <begin position="70"/>
        <end position="89"/>
    </location>
</feature>
<reference evidence="2 3" key="1">
    <citation type="submission" date="2016-03" db="EMBL/GenBank/DDBJ databases">
        <title>Microsymbionts genomes from the relict species Vavilovia formosa (Stev.) Fed.</title>
        <authorList>
            <person name="Kopat V."/>
            <person name="Chirak E."/>
            <person name="Kimeklis A."/>
            <person name="Andronov E."/>
        </authorList>
    </citation>
    <scope>NUCLEOTIDE SEQUENCE [LARGE SCALE GENOMIC DNA]</scope>
    <source>
        <strain evidence="2 3">Vaf07</strain>
    </source>
</reference>
<feature type="transmembrane region" description="Helical" evidence="1">
    <location>
        <begin position="422"/>
        <end position="443"/>
    </location>
</feature>
<proteinExistence type="predicted"/>
<dbReference type="RefSeq" id="WP_068738265.1">
    <property type="nucleotide sequence ID" value="NZ_LVYV01000055.1"/>
</dbReference>
<keyword evidence="1" id="KW-0472">Membrane</keyword>
<dbReference type="EMBL" id="LVYV01000055">
    <property type="protein sequence ID" value="KZD20651.1"/>
    <property type="molecule type" value="Genomic_DNA"/>
</dbReference>
<feature type="transmembrane region" description="Helical" evidence="1">
    <location>
        <begin position="455"/>
        <end position="475"/>
    </location>
</feature>
<keyword evidence="3" id="KW-1185">Reference proteome</keyword>
<feature type="transmembrane region" description="Helical" evidence="1">
    <location>
        <begin position="12"/>
        <end position="32"/>
    </location>
</feature>
<feature type="transmembrane region" description="Helical" evidence="1">
    <location>
        <begin position="269"/>
        <end position="286"/>
    </location>
</feature>